<sequence>MADRTSIDVIAKLPFEILYLILYAIYIRLREFFQIFFPVTPKSLKGEVVLVTGGANGIGRGICREIAKSERDLSIIIWDVNEKAISDTVTELKSTGVKNVFGSKVDVSNRKEVIAAAQIIRKEIGDVTMLFNNAGIAGLTHTDMTAKIDLLMKRYKFLNTVMTPDYVGANILHGVLRGKEHIYVPGEQRVMRFLIELLPSECYGIFYDLAS</sequence>
<accession>A0A8J2J5C7</accession>
<evidence type="ECO:0000256" key="2">
    <source>
        <dbReference type="ARBA" id="ARBA00023002"/>
    </source>
</evidence>
<dbReference type="PANTHER" id="PTHR24322:SF736">
    <property type="entry name" value="RETINOL DEHYDROGENASE 10"/>
    <property type="match status" value="1"/>
</dbReference>
<evidence type="ECO:0000313" key="4">
    <source>
        <dbReference type="Proteomes" id="UP000708208"/>
    </source>
</evidence>
<comment type="similarity">
    <text evidence="1">Belongs to the short-chain dehydrogenases/reductases (SDR) family.</text>
</comment>
<comment type="caution">
    <text evidence="3">The sequence shown here is derived from an EMBL/GenBank/DDBJ whole genome shotgun (WGS) entry which is preliminary data.</text>
</comment>
<dbReference type="GO" id="GO:0016616">
    <property type="term" value="F:oxidoreductase activity, acting on the CH-OH group of donors, NAD or NADP as acceptor"/>
    <property type="evidence" value="ECO:0007669"/>
    <property type="project" value="TreeGrafter"/>
</dbReference>
<reference evidence="3" key="1">
    <citation type="submission" date="2021-06" db="EMBL/GenBank/DDBJ databases">
        <authorList>
            <person name="Hodson N. C."/>
            <person name="Mongue J. A."/>
            <person name="Jaron S. K."/>
        </authorList>
    </citation>
    <scope>NUCLEOTIDE SEQUENCE</scope>
</reference>
<dbReference type="InterPro" id="IPR002347">
    <property type="entry name" value="SDR_fam"/>
</dbReference>
<gene>
    <name evidence="3" type="ORF">AFUS01_LOCUS797</name>
</gene>
<protein>
    <submittedName>
        <fullName evidence="3">Uncharacterized protein</fullName>
    </submittedName>
</protein>
<dbReference type="AlphaFoldDB" id="A0A8J2J5C7"/>
<keyword evidence="4" id="KW-1185">Reference proteome</keyword>
<evidence type="ECO:0000313" key="3">
    <source>
        <dbReference type="EMBL" id="CAG7652528.1"/>
    </source>
</evidence>
<dbReference type="Pfam" id="PF00106">
    <property type="entry name" value="adh_short"/>
    <property type="match status" value="1"/>
</dbReference>
<keyword evidence="2" id="KW-0560">Oxidoreductase</keyword>
<name>A0A8J2J5C7_9HEXA</name>
<dbReference type="PANTHER" id="PTHR24322">
    <property type="entry name" value="PKSB"/>
    <property type="match status" value="1"/>
</dbReference>
<organism evidence="3 4">
    <name type="scientific">Allacma fusca</name>
    <dbReference type="NCBI Taxonomy" id="39272"/>
    <lineage>
        <taxon>Eukaryota</taxon>
        <taxon>Metazoa</taxon>
        <taxon>Ecdysozoa</taxon>
        <taxon>Arthropoda</taxon>
        <taxon>Hexapoda</taxon>
        <taxon>Collembola</taxon>
        <taxon>Symphypleona</taxon>
        <taxon>Sminthuridae</taxon>
        <taxon>Allacma</taxon>
    </lineage>
</organism>
<dbReference type="OrthoDB" id="5840532at2759"/>
<dbReference type="EMBL" id="CAJVCH010004285">
    <property type="protein sequence ID" value="CAG7652528.1"/>
    <property type="molecule type" value="Genomic_DNA"/>
</dbReference>
<evidence type="ECO:0000256" key="1">
    <source>
        <dbReference type="ARBA" id="ARBA00006484"/>
    </source>
</evidence>
<proteinExistence type="inferred from homology"/>
<dbReference type="Proteomes" id="UP000708208">
    <property type="component" value="Unassembled WGS sequence"/>
</dbReference>